<accession>A0A232F5J1</accession>
<organism evidence="1 2">
    <name type="scientific">Trichomalopsis sarcophagae</name>
    <dbReference type="NCBI Taxonomy" id="543379"/>
    <lineage>
        <taxon>Eukaryota</taxon>
        <taxon>Metazoa</taxon>
        <taxon>Ecdysozoa</taxon>
        <taxon>Arthropoda</taxon>
        <taxon>Hexapoda</taxon>
        <taxon>Insecta</taxon>
        <taxon>Pterygota</taxon>
        <taxon>Neoptera</taxon>
        <taxon>Endopterygota</taxon>
        <taxon>Hymenoptera</taxon>
        <taxon>Apocrita</taxon>
        <taxon>Proctotrupomorpha</taxon>
        <taxon>Chalcidoidea</taxon>
        <taxon>Pteromalidae</taxon>
        <taxon>Pteromalinae</taxon>
        <taxon>Trichomalopsis</taxon>
    </lineage>
</organism>
<evidence type="ECO:0000313" key="2">
    <source>
        <dbReference type="Proteomes" id="UP000215335"/>
    </source>
</evidence>
<keyword evidence="2" id="KW-1185">Reference proteome</keyword>
<gene>
    <name evidence="1" type="ORF">TSAR_012402</name>
</gene>
<comment type="caution">
    <text evidence="1">The sequence shown here is derived from an EMBL/GenBank/DDBJ whole genome shotgun (WGS) entry which is preliminary data.</text>
</comment>
<evidence type="ECO:0000313" key="1">
    <source>
        <dbReference type="EMBL" id="OXU25733.1"/>
    </source>
</evidence>
<dbReference type="AlphaFoldDB" id="A0A232F5J1"/>
<protein>
    <submittedName>
        <fullName evidence="1">Uncharacterized protein</fullName>
    </submittedName>
</protein>
<feature type="non-terminal residue" evidence="1">
    <location>
        <position position="1"/>
    </location>
</feature>
<reference evidence="1 2" key="1">
    <citation type="journal article" date="2017" name="Curr. Biol.">
        <title>The Evolution of Venom by Co-option of Single-Copy Genes.</title>
        <authorList>
            <person name="Martinson E.O."/>
            <person name="Mrinalini"/>
            <person name="Kelkar Y.D."/>
            <person name="Chang C.H."/>
            <person name="Werren J.H."/>
        </authorList>
    </citation>
    <scope>NUCLEOTIDE SEQUENCE [LARGE SCALE GENOMIC DNA]</scope>
    <source>
        <strain evidence="1 2">Alberta</strain>
        <tissue evidence="1">Whole body</tissue>
    </source>
</reference>
<proteinExistence type="predicted"/>
<sequence length="79" mass="9059">RTEIYTLEALSLVPPIVEDWHTLLRSSLTNYIDPTLAPQFNQIRFKWQSRSRDRTGGSHLRLDAISAGKVSFVKTQPAY</sequence>
<dbReference type="EMBL" id="NNAY01000957">
    <property type="protein sequence ID" value="OXU25733.1"/>
    <property type="molecule type" value="Genomic_DNA"/>
</dbReference>
<name>A0A232F5J1_9HYME</name>
<dbReference type="Proteomes" id="UP000215335">
    <property type="component" value="Unassembled WGS sequence"/>
</dbReference>